<reference evidence="1" key="1">
    <citation type="submission" date="2020-12" db="EMBL/GenBank/DDBJ databases">
        <title>Marinomonas arctica sp. nov., a psychrotolerant bacterium isolated from the Arctic.</title>
        <authorList>
            <person name="Zhang Y."/>
        </authorList>
    </citation>
    <scope>NUCLEOTIDE SEQUENCE</scope>
    <source>
        <strain evidence="1">C1424</strain>
    </source>
</reference>
<comment type="caution">
    <text evidence="1">The sequence shown here is derived from an EMBL/GenBank/DDBJ whole genome shotgun (WGS) entry which is preliminary data.</text>
</comment>
<evidence type="ECO:0008006" key="3">
    <source>
        <dbReference type="Google" id="ProtNLM"/>
    </source>
</evidence>
<evidence type="ECO:0000313" key="2">
    <source>
        <dbReference type="Proteomes" id="UP000628710"/>
    </source>
</evidence>
<proteinExistence type="predicted"/>
<keyword evidence="2" id="KW-1185">Reference proteome</keyword>
<dbReference type="InterPro" id="IPR038607">
    <property type="entry name" value="PhoD-like_sf"/>
</dbReference>
<sequence length="493" mass="56016">MADTTQEYQTDTSKWAIAVHRVTSTSVEIWVGSLYTTLIKPKMARVCLLVNGEVIQTKDITTSDWKRPFRNTTQRFVSLQTFDDIQPNTAYTVRFERYISPEEETLPVGWVHLRNAYFNTLPESISSESSFTIGLASCFYPHRDGGRAAEAYQALYERGDDEVKPDITFLTGDQVYLDIGFDSLSRDPDEIRQRIGDDYATNWQLLGGILNRGATWMLPDDHEFWNDYPFHDSLIPQLLALKLKGVRETWTKAAKDAVKNIQRSPRVETFTIGNDLSFCLADLRSYRSKNTFLPHATFKQLTNWAESLTSPGVLVIPQPLIVNINKTERNLLSYKAQYKRLLEALGSSGQNIVVLSGDVHFGRIASCPIGEKGATLTEIISSPMSNLTYLNGIATTGPEFSPEQFPAVDFLPTGWQQQAVTYDKNFAISTKKGFLFSAYPKERTREHFMTIGFKKVDQKLQMTVNAWRIRERDPASYLPLSDFEQAYQVLLTK</sequence>
<name>A0A934MZ91_9GAMM</name>
<dbReference type="Gene3D" id="3.60.21.70">
    <property type="entry name" value="PhoD-like phosphatase"/>
    <property type="match status" value="1"/>
</dbReference>
<accession>A0A934MZ91</accession>
<dbReference type="AlphaFoldDB" id="A0A934MZ91"/>
<dbReference type="PANTHER" id="PTHR33987">
    <property type="entry name" value="CALCINEURIN-LIKE METALLO-PHOSPHOESTERASE SUPERFAMILY PROTEIN"/>
    <property type="match status" value="1"/>
</dbReference>
<dbReference type="InterPro" id="IPR029052">
    <property type="entry name" value="Metallo-depent_PP-like"/>
</dbReference>
<gene>
    <name evidence="1" type="ORF">I8J31_06330</name>
</gene>
<evidence type="ECO:0000313" key="1">
    <source>
        <dbReference type="EMBL" id="MBJ7537295.1"/>
    </source>
</evidence>
<dbReference type="SUPFAM" id="SSF56300">
    <property type="entry name" value="Metallo-dependent phosphatases"/>
    <property type="match status" value="1"/>
</dbReference>
<dbReference type="EMBL" id="JAEMNX010000003">
    <property type="protein sequence ID" value="MBJ7537295.1"/>
    <property type="molecule type" value="Genomic_DNA"/>
</dbReference>
<organism evidence="1 2">
    <name type="scientific">Marinomonas transparens</name>
    <dbReference type="NCBI Taxonomy" id="2795388"/>
    <lineage>
        <taxon>Bacteria</taxon>
        <taxon>Pseudomonadati</taxon>
        <taxon>Pseudomonadota</taxon>
        <taxon>Gammaproteobacteria</taxon>
        <taxon>Oceanospirillales</taxon>
        <taxon>Oceanospirillaceae</taxon>
        <taxon>Marinomonas</taxon>
    </lineage>
</organism>
<dbReference type="Proteomes" id="UP000628710">
    <property type="component" value="Unassembled WGS sequence"/>
</dbReference>
<dbReference type="RefSeq" id="WP_199467426.1">
    <property type="nucleotide sequence ID" value="NZ_JAEMNX010000003.1"/>
</dbReference>
<protein>
    <recommendedName>
        <fullName evidence="3">PhoD-like phosphatase metallophosphatase domain-containing protein</fullName>
    </recommendedName>
</protein>
<dbReference type="PANTHER" id="PTHR33987:SF1">
    <property type="entry name" value="CALCINEURIN-LIKE METALLO-PHOSPHOESTERASE SUPERFAMILY PROTEIN"/>
    <property type="match status" value="1"/>
</dbReference>